<feature type="transmembrane region" description="Helical" evidence="15">
    <location>
        <begin position="596"/>
        <end position="620"/>
    </location>
</feature>
<dbReference type="InterPro" id="IPR003439">
    <property type="entry name" value="ABC_transporter-like_ATP-bd"/>
</dbReference>
<feature type="transmembrane region" description="Helical" evidence="15">
    <location>
        <begin position="139"/>
        <end position="162"/>
    </location>
</feature>
<evidence type="ECO:0000256" key="11">
    <source>
        <dbReference type="ARBA" id="ARBA00023136"/>
    </source>
</evidence>
<feature type="transmembrane region" description="Helical" evidence="15">
    <location>
        <begin position="174"/>
        <end position="198"/>
    </location>
</feature>
<evidence type="ECO:0000256" key="10">
    <source>
        <dbReference type="ARBA" id="ARBA00022989"/>
    </source>
</evidence>
<comment type="similarity">
    <text evidence="2">Belongs to the ABC transporter superfamily. ABCC family. Conjugate transporter (TC 3.A.1.208) subfamily.</text>
</comment>
<name>A0A8C4Q402_EPTBU</name>
<dbReference type="InterPro" id="IPR036640">
    <property type="entry name" value="ABC1_TM_sf"/>
</dbReference>
<dbReference type="InterPro" id="IPR011527">
    <property type="entry name" value="ABC1_TM_dom"/>
</dbReference>
<feature type="domain" description="ABC transmembrane type-1" evidence="17">
    <location>
        <begin position="1"/>
        <end position="199"/>
    </location>
</feature>
<evidence type="ECO:0000256" key="12">
    <source>
        <dbReference type="ARBA" id="ARBA00024220"/>
    </source>
</evidence>
<keyword evidence="6" id="KW-0677">Repeat</keyword>
<feature type="transmembrane region" description="Helical" evidence="15">
    <location>
        <begin position="34"/>
        <end position="51"/>
    </location>
</feature>
<dbReference type="EC" id="7.6.2.3" evidence="12"/>
<feature type="transmembrane region" description="Helical" evidence="15">
    <location>
        <begin position="694"/>
        <end position="714"/>
    </location>
</feature>
<feature type="transmembrane region" description="Helical" evidence="15">
    <location>
        <begin position="550"/>
        <end position="576"/>
    </location>
</feature>
<dbReference type="SMART" id="SM00382">
    <property type="entry name" value="AAA"/>
    <property type="match status" value="2"/>
</dbReference>
<reference evidence="18" key="2">
    <citation type="submission" date="2025-09" db="UniProtKB">
        <authorList>
            <consortium name="Ensembl"/>
        </authorList>
    </citation>
    <scope>IDENTIFICATION</scope>
</reference>
<dbReference type="Pfam" id="PF00005">
    <property type="entry name" value="ABC_tran"/>
    <property type="match status" value="2"/>
</dbReference>
<keyword evidence="10 15" id="KW-1133">Transmembrane helix</keyword>
<dbReference type="PANTHER" id="PTHR24223">
    <property type="entry name" value="ATP-BINDING CASSETTE SUB-FAMILY C"/>
    <property type="match status" value="1"/>
</dbReference>
<evidence type="ECO:0000313" key="19">
    <source>
        <dbReference type="Proteomes" id="UP000694388"/>
    </source>
</evidence>
<feature type="region of interest" description="Disordered" evidence="14">
    <location>
        <begin position="460"/>
        <end position="524"/>
    </location>
</feature>
<evidence type="ECO:0000259" key="16">
    <source>
        <dbReference type="PROSITE" id="PS50893"/>
    </source>
</evidence>
<dbReference type="GO" id="GO:0015431">
    <property type="term" value="F:ABC-type glutathione S-conjugate transporter activity"/>
    <property type="evidence" value="ECO:0007669"/>
    <property type="project" value="UniProtKB-EC"/>
</dbReference>
<feature type="domain" description="ABC transporter" evidence="16">
    <location>
        <begin position="872"/>
        <end position="1106"/>
    </location>
</feature>
<dbReference type="NCBIfam" id="TIGR00957">
    <property type="entry name" value="MRP_assoc_pro"/>
    <property type="match status" value="1"/>
</dbReference>
<evidence type="ECO:0000256" key="8">
    <source>
        <dbReference type="ARBA" id="ARBA00022840"/>
    </source>
</evidence>
<dbReference type="OMA" id="VCQVLFQ"/>
<protein>
    <recommendedName>
        <fullName evidence="12">ABC-type glutathione-S-conjugate transporter</fullName>
        <ecNumber evidence="12">7.6.2.3</ecNumber>
    </recommendedName>
</protein>
<accession>A0A8C4Q402</accession>
<dbReference type="FunFam" id="1.20.1560.10:FF:000001">
    <property type="entry name" value="ATP-binding cassette subfamily C member 1"/>
    <property type="match status" value="1"/>
</dbReference>
<dbReference type="InterPro" id="IPR017871">
    <property type="entry name" value="ABC_transporter-like_CS"/>
</dbReference>
<feature type="domain" description="ABC transmembrane type-1" evidence="17">
    <location>
        <begin position="557"/>
        <end position="836"/>
    </location>
</feature>
<keyword evidence="11 15" id="KW-0472">Membrane</keyword>
<evidence type="ECO:0000256" key="9">
    <source>
        <dbReference type="ARBA" id="ARBA00022967"/>
    </source>
</evidence>
<evidence type="ECO:0000256" key="14">
    <source>
        <dbReference type="SAM" id="MobiDB-lite"/>
    </source>
</evidence>
<keyword evidence="9" id="KW-1278">Translocase</keyword>
<dbReference type="GO" id="GO:0005524">
    <property type="term" value="F:ATP binding"/>
    <property type="evidence" value="ECO:0007669"/>
    <property type="project" value="UniProtKB-KW"/>
</dbReference>
<dbReference type="GO" id="GO:0016887">
    <property type="term" value="F:ATP hydrolysis activity"/>
    <property type="evidence" value="ECO:0007669"/>
    <property type="project" value="InterPro"/>
</dbReference>
<evidence type="ECO:0000256" key="13">
    <source>
        <dbReference type="ARBA" id="ARBA00047523"/>
    </source>
</evidence>
<feature type="transmembrane region" description="Helical" evidence="15">
    <location>
        <begin position="669"/>
        <end position="688"/>
    </location>
</feature>
<dbReference type="PROSITE" id="PS00211">
    <property type="entry name" value="ABC_TRANSPORTER_1"/>
    <property type="match status" value="2"/>
</dbReference>
<dbReference type="FunFam" id="3.40.50.300:FF:000293">
    <property type="entry name" value="ATP binding cassette subfamily C member 1"/>
    <property type="match status" value="1"/>
</dbReference>
<dbReference type="PROSITE" id="PS50893">
    <property type="entry name" value="ABC_TRANSPORTER_2"/>
    <property type="match status" value="2"/>
</dbReference>
<keyword evidence="8" id="KW-0067">ATP-binding</keyword>
<evidence type="ECO:0000256" key="4">
    <source>
        <dbReference type="ARBA" id="ARBA00022475"/>
    </source>
</evidence>
<dbReference type="Gene3D" id="1.20.1560.10">
    <property type="entry name" value="ABC transporter type 1, transmembrane domain"/>
    <property type="match status" value="2"/>
</dbReference>
<keyword evidence="4" id="KW-1003">Cell membrane</keyword>
<dbReference type="InterPro" id="IPR005292">
    <property type="entry name" value="MRP"/>
</dbReference>
<dbReference type="FunFam" id="1.20.1560.10:FF:000006">
    <property type="entry name" value="ATP-binding cassette, sub-family C (CFTR/MRP), member 9"/>
    <property type="match status" value="1"/>
</dbReference>
<dbReference type="Gene3D" id="3.40.50.300">
    <property type="entry name" value="P-loop containing nucleotide triphosphate hydrolases"/>
    <property type="match status" value="2"/>
</dbReference>
<dbReference type="GeneTree" id="ENSGT00940000157145"/>
<evidence type="ECO:0000256" key="5">
    <source>
        <dbReference type="ARBA" id="ARBA00022692"/>
    </source>
</evidence>
<dbReference type="FunFam" id="3.40.50.300:FF:000074">
    <property type="entry name" value="Multidrug resistance-associated protein 5 isoform 1"/>
    <property type="match status" value="1"/>
</dbReference>
<dbReference type="PANTHER" id="PTHR24223:SF176">
    <property type="entry name" value="ATP-BINDING CASSETTE SUB-FAMILY C MEMBER 2"/>
    <property type="match status" value="1"/>
</dbReference>
<reference evidence="18" key="1">
    <citation type="submission" date="2025-08" db="UniProtKB">
        <authorList>
            <consortium name="Ensembl"/>
        </authorList>
    </citation>
    <scope>IDENTIFICATION</scope>
</reference>
<keyword evidence="7" id="KW-0547">Nucleotide-binding</keyword>
<dbReference type="CDD" id="cd18603">
    <property type="entry name" value="ABC_6TM_MRP1_2_3_6_D2_like"/>
    <property type="match status" value="1"/>
</dbReference>
<keyword evidence="5 15" id="KW-0812">Transmembrane</keyword>
<evidence type="ECO:0000259" key="17">
    <source>
        <dbReference type="PROSITE" id="PS50929"/>
    </source>
</evidence>
<dbReference type="CDD" id="cd18595">
    <property type="entry name" value="ABC_6TM_MRP1_2_3_6_D1_like"/>
    <property type="match status" value="1"/>
</dbReference>
<dbReference type="Pfam" id="PF00664">
    <property type="entry name" value="ABC_membrane"/>
    <property type="match status" value="2"/>
</dbReference>
<dbReference type="SUPFAM" id="SSF52540">
    <property type="entry name" value="P-loop containing nucleoside triphosphate hydrolases"/>
    <property type="match status" value="2"/>
</dbReference>
<proteinExistence type="inferred from homology"/>
<dbReference type="CDD" id="cd03244">
    <property type="entry name" value="ABCC_MRP_domain2"/>
    <property type="match status" value="1"/>
</dbReference>
<evidence type="ECO:0000256" key="6">
    <source>
        <dbReference type="ARBA" id="ARBA00022737"/>
    </source>
</evidence>
<dbReference type="SUPFAM" id="SSF90123">
    <property type="entry name" value="ABC transporter transmembrane region"/>
    <property type="match status" value="2"/>
</dbReference>
<evidence type="ECO:0000313" key="18">
    <source>
        <dbReference type="Ensembl" id="ENSEBUP00000009697.1"/>
    </source>
</evidence>
<keyword evidence="3" id="KW-0813">Transport</keyword>
<feature type="transmembrane region" description="Helical" evidence="15">
    <location>
        <begin position="779"/>
        <end position="800"/>
    </location>
</feature>
<dbReference type="Proteomes" id="UP000694388">
    <property type="component" value="Unplaced"/>
</dbReference>
<feature type="compositionally biased region" description="Basic and acidic residues" evidence="14">
    <location>
        <begin position="512"/>
        <end position="521"/>
    </location>
</feature>
<dbReference type="InterPro" id="IPR003593">
    <property type="entry name" value="AAA+_ATPase"/>
</dbReference>
<keyword evidence="19" id="KW-1185">Reference proteome</keyword>
<evidence type="ECO:0000256" key="15">
    <source>
        <dbReference type="SAM" id="Phobius"/>
    </source>
</evidence>
<evidence type="ECO:0000256" key="1">
    <source>
        <dbReference type="ARBA" id="ARBA00004651"/>
    </source>
</evidence>
<dbReference type="Ensembl" id="ENSEBUT00000010226.1">
    <property type="protein sequence ID" value="ENSEBUP00000009697.1"/>
    <property type="gene ID" value="ENSEBUG00000006226.1"/>
</dbReference>
<dbReference type="InterPro" id="IPR050173">
    <property type="entry name" value="ABC_transporter_C-like"/>
</dbReference>
<feature type="transmembrane region" description="Helical" evidence="15">
    <location>
        <begin position="57"/>
        <end position="76"/>
    </location>
</feature>
<organism evidence="18 19">
    <name type="scientific">Eptatretus burgeri</name>
    <name type="common">Inshore hagfish</name>
    <dbReference type="NCBI Taxonomy" id="7764"/>
    <lineage>
        <taxon>Eukaryota</taxon>
        <taxon>Metazoa</taxon>
        <taxon>Chordata</taxon>
        <taxon>Craniata</taxon>
        <taxon>Vertebrata</taxon>
        <taxon>Cyclostomata</taxon>
        <taxon>Myxini</taxon>
        <taxon>Myxiniformes</taxon>
        <taxon>Myxinidae</taxon>
        <taxon>Eptatretinae</taxon>
        <taxon>Eptatretus</taxon>
    </lineage>
</organism>
<feature type="compositionally biased region" description="Polar residues" evidence="14">
    <location>
        <begin position="473"/>
        <end position="484"/>
    </location>
</feature>
<feature type="domain" description="ABC transporter" evidence="16">
    <location>
        <begin position="231"/>
        <end position="455"/>
    </location>
</feature>
<comment type="catalytic activity">
    <reaction evidence="13">
        <text>leukotriene C4(in) + ATP + H2O = leukotriene C4(out) + ADP + phosphate + H(+)</text>
        <dbReference type="Rhea" id="RHEA:38963"/>
        <dbReference type="ChEBI" id="CHEBI:15377"/>
        <dbReference type="ChEBI" id="CHEBI:15378"/>
        <dbReference type="ChEBI" id="CHEBI:30616"/>
        <dbReference type="ChEBI" id="CHEBI:43474"/>
        <dbReference type="ChEBI" id="CHEBI:57973"/>
        <dbReference type="ChEBI" id="CHEBI:456216"/>
    </reaction>
    <physiologicalReaction direction="left-to-right" evidence="13">
        <dbReference type="Rhea" id="RHEA:38964"/>
    </physiologicalReaction>
</comment>
<dbReference type="CDD" id="cd03250">
    <property type="entry name" value="ABCC_MRP_domain1"/>
    <property type="match status" value="1"/>
</dbReference>
<evidence type="ECO:0000256" key="2">
    <source>
        <dbReference type="ARBA" id="ARBA00009726"/>
    </source>
</evidence>
<dbReference type="InterPro" id="IPR027417">
    <property type="entry name" value="P-loop_NTPase"/>
</dbReference>
<dbReference type="GO" id="GO:0016324">
    <property type="term" value="C:apical plasma membrane"/>
    <property type="evidence" value="ECO:0007669"/>
    <property type="project" value="TreeGrafter"/>
</dbReference>
<comment type="subcellular location">
    <subcellularLocation>
        <location evidence="1">Cell membrane</location>
        <topology evidence="1">Multi-pass membrane protein</topology>
    </subcellularLocation>
</comment>
<feature type="compositionally biased region" description="Acidic residues" evidence="14">
    <location>
        <begin position="462"/>
        <end position="472"/>
    </location>
</feature>
<dbReference type="PROSITE" id="PS50929">
    <property type="entry name" value="ABC_TM1F"/>
    <property type="match status" value="2"/>
</dbReference>
<dbReference type="AlphaFoldDB" id="A0A8C4Q402"/>
<evidence type="ECO:0000256" key="3">
    <source>
        <dbReference type="ARBA" id="ARBA00022448"/>
    </source>
</evidence>
<evidence type="ECO:0000256" key="7">
    <source>
        <dbReference type="ARBA" id="ARBA00022741"/>
    </source>
</evidence>
<sequence length="1117" mass="123694">MSSAARRASTLGEVVNLMSTDAQRFMDVATNIQLLWSSPLQIILALIFLWIELGPAVLAGLGVMVLLIPINALLANKSRGFQVKNMKIKDERIKMMNEILNGIKILKLYAWEPSFGEQVTSVRNGELDVMRSYNYLNSVSIFLFTCAPFLVSLASFGVYLAMDPNNSLDAQKAFTSISLFNILRFPMAMLPILISYIVQASVSLHRLESYLNNSELDQHAVGDKPSEGAAVELRDASFSWNDDELPILKKLNVRIKEGSLLAVVGKVGAGKTSLLAAILGEMERIDGSVDIRGSVAYVPQQAWIQNASLRDNVLFGAILEPVRYWRVLEACALIPDLDTLPARDLTEIGEKGINLSGGQKQRVSLARAIYSQADIFLLDDPLSAVDSHVGLHIFQQVLGPQGLLQNKTRLLVTHGLNFLPQVDCILVMTEGLVSENGTYQQLLQSGQAFAEFLQIYSREQDNESSSEDEEQDGVTTTEDTNSGEMKNGGLLKHLKSVSSTGSSKSKSRKKPPSKDIARHQENVAGQKLIEKETMDVGNVKWTMYAKYFHALGWTYSFIVLIGMAGQSAATLGQNLWLSDWTSDPMNDSNPDLGLHLGVYTALGLAQGAFVILATVIMVVASMQASSILHSNLLGNILRLPQSFFDTTPIGRMVNRFSKDMDTIDQIIPVALRSWLSCAFGVISTIVAISIATPIFLAVIVPIGVFYFFVQRFYVATSRQLRRLDSVSRSPIYSHFGETLSGLPVIRAYGHAARFLEHNRKVVDTNLLSVYLWIVSNRWLAVRLELVGTLFVLFATLFAVISRQSLMGGIVGLSISYALNVTQTLNWLVRQTSELETNIVAVERVVEYSRAETEAPWVREHRPSTGWPQHGRITFENYCLRYRPELELILQDISCHIHPGEKVGVVGRTGAGKSSVTNGLFRILEAARGRILIDGIDISSIGLHDLRNQLTIIPQEPVLFSGSLRMNLDPRGQYSSVELWRALEMAHLHQQVQEMPGGLDHLISEGGDNLSVGQRQLVCLARALLRRSRILLLDEATAAVDLETDSLIQETIRSEFVTSTVITIAHRLHTILDYSRILVLDQGRIIEFDSPENLLERRGLFFSMAKDAGIAVIQTTSL</sequence>